<dbReference type="AlphaFoldDB" id="A0A6N7F0G2"/>
<reference evidence="1 2" key="1">
    <citation type="submission" date="2019-10" db="EMBL/GenBank/DDBJ databases">
        <title>Cardiobacteriales fam. a chemoheterotrophic member of the order Cardiobacteriales, and proposal of Cardiobacteriales fam. nov.</title>
        <authorList>
            <person name="Wang C."/>
        </authorList>
    </citation>
    <scope>NUCLEOTIDE SEQUENCE [LARGE SCALE GENOMIC DNA]</scope>
    <source>
        <strain evidence="1 2">ML27</strain>
    </source>
</reference>
<dbReference type="InterPro" id="IPR034154">
    <property type="entry name" value="TOPRIM_DnaG/twinkle"/>
</dbReference>
<comment type="caution">
    <text evidence="1">The sequence shown here is derived from an EMBL/GenBank/DDBJ whole genome shotgun (WGS) entry which is preliminary data.</text>
</comment>
<dbReference type="InParanoid" id="A0A6N7F0G2"/>
<dbReference type="EMBL" id="WHNW01000013">
    <property type="protein sequence ID" value="MPV86887.1"/>
    <property type="molecule type" value="Genomic_DNA"/>
</dbReference>
<dbReference type="Pfam" id="PF13155">
    <property type="entry name" value="Toprim_2"/>
    <property type="match status" value="1"/>
</dbReference>
<protein>
    <submittedName>
        <fullName evidence="1">Bifunctional DNA primase/helicase</fullName>
    </submittedName>
</protein>
<sequence length="844" mass="95628">MTNLNDTLIARLTAEYEFKHRGEWLQQGKCPSCGKKELFTHAVTPRVVKCNRLNQCAYIAHVKDLFPEIFADWSKNHPICEDNPNATADAYLSEGRSFDIGRLIGLYRQDSYFDHQKNIGTATVRFDITDTAWWERFIDQPERFGKKCRAVGSYQGLCWTGGQSLDEADEIWITEGIFDAIALWHIGVTAVSSISAGHFPDRTLTEWLTREKRPRLVWALDNDNAGLYAKNHVQESRQLGFESVAALPPRGCDWNDLLVNEKLNHTAIDEAFYRGALLMCDNAKDKGLLMQAQKGWKQFSFTFENQLFWFKFDDSEDGNHTISEIATCDPQALYFLRSEVTDQSAYYFRVTLPSGAVVKAPFSGAAVSSASEFKKRLLSVAPGALFTGTSSQLDSILRFQTKNIKTVNTIDFLGYDKANETYVFDKLAFKGGKMYELNAEDYFNVDSLAIKTSSKHKLNITTDKEKYIDNWVPHVLQAYGSKGIVALVFWVGSLFAEQIRATNKSYPFLEIVGEAGAGKSTLIEFLWRLFGRPDHEGNDPSKSSFAGRARNFNQVSNLPVVLVESDRQSRESAKQKGFDFDELKDLYNGNAYSTRGVKNNGNDTYEPPFKGAIVIGQNNPVNASVPILQRICHLFFTLDNHDLQSQASAQYLEQMTCEQLSYFIVKCLKAEKQILSTYRAVFPTYDKMLWSMPEIKLYRIAKNHAQLIALLHAIKDLIHLTDSQVSVIETAIIEMAKTRQKAMNKDHPLVADFFEKVDELKSLAGSDPVHMIDHKAEPEIMAINLNQYETACRHRGWHIPPMLELKPLLEGAKSRPLIAKNKGVYSDVTKKSVKCWCFDTSRKN</sequence>
<dbReference type="CDD" id="cd01029">
    <property type="entry name" value="TOPRIM_primases"/>
    <property type="match status" value="1"/>
</dbReference>
<gene>
    <name evidence="1" type="ORF">GCU85_09135</name>
</gene>
<keyword evidence="1" id="KW-0378">Hydrolase</keyword>
<evidence type="ECO:0000313" key="1">
    <source>
        <dbReference type="EMBL" id="MPV86887.1"/>
    </source>
</evidence>
<dbReference type="RefSeq" id="WP_152810876.1">
    <property type="nucleotide sequence ID" value="NZ_WHNW01000013.1"/>
</dbReference>
<keyword evidence="1" id="KW-0547">Nucleotide-binding</keyword>
<organism evidence="1 2">
    <name type="scientific">Ostreibacterium oceani</name>
    <dbReference type="NCBI Taxonomy" id="2654998"/>
    <lineage>
        <taxon>Bacteria</taxon>
        <taxon>Pseudomonadati</taxon>
        <taxon>Pseudomonadota</taxon>
        <taxon>Gammaproteobacteria</taxon>
        <taxon>Cardiobacteriales</taxon>
        <taxon>Ostreibacteriaceae</taxon>
        <taxon>Ostreibacterium</taxon>
    </lineage>
</organism>
<keyword evidence="2" id="KW-1185">Reference proteome</keyword>
<evidence type="ECO:0000313" key="2">
    <source>
        <dbReference type="Proteomes" id="UP000471298"/>
    </source>
</evidence>
<keyword evidence="1" id="KW-0067">ATP-binding</keyword>
<dbReference type="Gene3D" id="3.40.1360.10">
    <property type="match status" value="1"/>
</dbReference>
<keyword evidence="1" id="KW-0347">Helicase</keyword>
<dbReference type="Proteomes" id="UP000471298">
    <property type="component" value="Unassembled WGS sequence"/>
</dbReference>
<accession>A0A6N7F0G2</accession>
<proteinExistence type="predicted"/>
<dbReference type="GO" id="GO:0004386">
    <property type="term" value="F:helicase activity"/>
    <property type="evidence" value="ECO:0007669"/>
    <property type="project" value="UniProtKB-KW"/>
</dbReference>
<name>A0A6N7F0G2_9GAMM</name>
<dbReference type="SUPFAM" id="SSF56731">
    <property type="entry name" value="DNA primase core"/>
    <property type="match status" value="1"/>
</dbReference>